<name>A0A4R3M6T7_9BURK</name>
<protein>
    <submittedName>
        <fullName evidence="2">Uncharacterized protein (DUF1501 family)</fullName>
    </submittedName>
</protein>
<dbReference type="Pfam" id="PF07394">
    <property type="entry name" value="DUF1501"/>
    <property type="match status" value="1"/>
</dbReference>
<sequence>MRSRTDKSIDPESANPHSSRRRQFLQTAGALTLASSSAKVSALPAARGTKLLTVMMRGGYDAANFLVPITSEDYYAARPTIAIARPNSGAADAAIAIDEHWGLNPGVQAHFLPLYQAKQALLIPYSGNLSAPRSHFEAQDLMEQGLAPNTLHATHQSGWMGRLIERLSTGGTGDAGISFTRNLALSMKGPMLVPNIALANGKATRSNPAHDAAMRVLYRGSPLEQLVEEGIATQNTVADTLNQPDKLQQEMTAASRGAPDPAAFEKQMSAIARLMRTHQAYSIGFVDVGGWDTHVAQGNGRGQLTRKLGDLSAGLAAYAREMGPAWNHTIVLVISEFGRTFKENGNRGTDHGHGTVMWVLGGGLRGGRLAGRQEPLTNRMLNEQRDLPVYNDYRGVAAEAIEALYGLSAKDMNYILPGAPKLGLKLV</sequence>
<dbReference type="PROSITE" id="PS51318">
    <property type="entry name" value="TAT"/>
    <property type="match status" value="1"/>
</dbReference>
<dbReference type="AlphaFoldDB" id="A0A4R3M6T7"/>
<dbReference type="InterPro" id="IPR006311">
    <property type="entry name" value="TAT_signal"/>
</dbReference>
<dbReference type="PANTHER" id="PTHR43737:SF1">
    <property type="entry name" value="DUF1501 DOMAIN-CONTAINING PROTEIN"/>
    <property type="match status" value="1"/>
</dbReference>
<evidence type="ECO:0000313" key="3">
    <source>
        <dbReference type="Proteomes" id="UP000295525"/>
    </source>
</evidence>
<dbReference type="OrthoDB" id="9779968at2"/>
<comment type="caution">
    <text evidence="2">The sequence shown here is derived from an EMBL/GenBank/DDBJ whole genome shotgun (WGS) entry which is preliminary data.</text>
</comment>
<feature type="region of interest" description="Disordered" evidence="1">
    <location>
        <begin position="1"/>
        <end position="21"/>
    </location>
</feature>
<dbReference type="EMBL" id="SMAJ01000007">
    <property type="protein sequence ID" value="TCT06995.1"/>
    <property type="molecule type" value="Genomic_DNA"/>
</dbReference>
<dbReference type="Proteomes" id="UP000295525">
    <property type="component" value="Unassembled WGS sequence"/>
</dbReference>
<reference evidence="2 3" key="1">
    <citation type="submission" date="2019-03" db="EMBL/GenBank/DDBJ databases">
        <title>Genomic Encyclopedia of Type Strains, Phase IV (KMG-IV): sequencing the most valuable type-strain genomes for metagenomic binning, comparative biology and taxonomic classification.</title>
        <authorList>
            <person name="Goeker M."/>
        </authorList>
    </citation>
    <scope>NUCLEOTIDE SEQUENCE [LARGE SCALE GENOMIC DNA]</scope>
    <source>
        <strain evidence="2 3">DSM 24591</strain>
    </source>
</reference>
<gene>
    <name evidence="2" type="ORF">EDC26_10750</name>
</gene>
<dbReference type="PANTHER" id="PTHR43737">
    <property type="entry name" value="BLL7424 PROTEIN"/>
    <property type="match status" value="1"/>
</dbReference>
<accession>A0A4R3M6T7</accession>
<feature type="compositionally biased region" description="Basic and acidic residues" evidence="1">
    <location>
        <begin position="1"/>
        <end position="10"/>
    </location>
</feature>
<evidence type="ECO:0000256" key="1">
    <source>
        <dbReference type="SAM" id="MobiDB-lite"/>
    </source>
</evidence>
<dbReference type="InterPro" id="IPR010869">
    <property type="entry name" value="DUF1501"/>
</dbReference>
<organism evidence="2 3">
    <name type="scientific">Paralcaligenes ureilyticus</name>
    <dbReference type="NCBI Taxonomy" id="627131"/>
    <lineage>
        <taxon>Bacteria</taxon>
        <taxon>Pseudomonadati</taxon>
        <taxon>Pseudomonadota</taxon>
        <taxon>Betaproteobacteria</taxon>
        <taxon>Burkholderiales</taxon>
        <taxon>Alcaligenaceae</taxon>
        <taxon>Paralcaligenes</taxon>
    </lineage>
</organism>
<dbReference type="RefSeq" id="WP_132582436.1">
    <property type="nucleotide sequence ID" value="NZ_SMAJ01000007.1"/>
</dbReference>
<proteinExistence type="predicted"/>
<evidence type="ECO:0000313" key="2">
    <source>
        <dbReference type="EMBL" id="TCT06995.1"/>
    </source>
</evidence>
<keyword evidence="3" id="KW-1185">Reference proteome</keyword>